<sequence>MVNILILVNRIPSSPTKKAPAMGLATVRQRPPIPTVARYIEPELQELEAAIESMTGSNVAPSSPTKRSSSLPRGRSEPRVVETALVYKTETTPRQIPQMGSANASRIVNILESKFSVIRLAVA</sequence>
<keyword evidence="2" id="KW-1185">Reference proteome</keyword>
<organism evidence="2 3">
    <name type="scientific">Heterorhabditis bacteriophora</name>
    <name type="common">Entomopathogenic nematode worm</name>
    <dbReference type="NCBI Taxonomy" id="37862"/>
    <lineage>
        <taxon>Eukaryota</taxon>
        <taxon>Metazoa</taxon>
        <taxon>Ecdysozoa</taxon>
        <taxon>Nematoda</taxon>
        <taxon>Chromadorea</taxon>
        <taxon>Rhabditida</taxon>
        <taxon>Rhabditina</taxon>
        <taxon>Rhabditomorpha</taxon>
        <taxon>Strongyloidea</taxon>
        <taxon>Heterorhabditidae</taxon>
        <taxon>Heterorhabditis</taxon>
    </lineage>
</organism>
<accession>A0A1I7XCS4</accession>
<dbReference type="WBParaSite" id="Hba_15441">
    <property type="protein sequence ID" value="Hba_15441"/>
    <property type="gene ID" value="Hba_15441"/>
</dbReference>
<dbReference type="AlphaFoldDB" id="A0A1I7XCS4"/>
<name>A0A1I7XCS4_HETBA</name>
<dbReference type="Proteomes" id="UP000095283">
    <property type="component" value="Unplaced"/>
</dbReference>
<evidence type="ECO:0000313" key="2">
    <source>
        <dbReference type="Proteomes" id="UP000095283"/>
    </source>
</evidence>
<feature type="compositionally biased region" description="Polar residues" evidence="1">
    <location>
        <begin position="54"/>
        <end position="71"/>
    </location>
</feature>
<evidence type="ECO:0000313" key="3">
    <source>
        <dbReference type="WBParaSite" id="Hba_15441"/>
    </source>
</evidence>
<reference evidence="3" key="1">
    <citation type="submission" date="2016-11" db="UniProtKB">
        <authorList>
            <consortium name="WormBaseParasite"/>
        </authorList>
    </citation>
    <scope>IDENTIFICATION</scope>
</reference>
<evidence type="ECO:0000256" key="1">
    <source>
        <dbReference type="SAM" id="MobiDB-lite"/>
    </source>
</evidence>
<protein>
    <submittedName>
        <fullName evidence="3">Reverse transcriptase domain-containing protein</fullName>
    </submittedName>
</protein>
<feature type="region of interest" description="Disordered" evidence="1">
    <location>
        <begin position="52"/>
        <end position="79"/>
    </location>
</feature>
<proteinExistence type="predicted"/>